<name>A0A0E9VFL1_ANGAN</name>
<accession>A0A0E9VFL1</accession>
<dbReference type="EMBL" id="GBXM01032873">
    <property type="protein sequence ID" value="JAH75704.1"/>
    <property type="molecule type" value="Transcribed_RNA"/>
</dbReference>
<dbReference type="EMBL" id="GBXM01031796">
    <property type="protein sequence ID" value="JAH76781.1"/>
    <property type="molecule type" value="Transcribed_RNA"/>
</dbReference>
<sequence>MPADPTAPSKCGLNRIYAV</sequence>
<reference evidence="1" key="2">
    <citation type="journal article" date="2015" name="Fish Shellfish Immunol.">
        <title>Early steps in the European eel (Anguilla anguilla)-Vibrio vulnificus interaction in the gills: Role of the RtxA13 toxin.</title>
        <authorList>
            <person name="Callol A."/>
            <person name="Pajuelo D."/>
            <person name="Ebbesson L."/>
            <person name="Teles M."/>
            <person name="MacKenzie S."/>
            <person name="Amaro C."/>
        </authorList>
    </citation>
    <scope>NUCLEOTIDE SEQUENCE</scope>
</reference>
<protein>
    <submittedName>
        <fullName evidence="1">Uncharacterized protein</fullName>
    </submittedName>
</protein>
<organism evidence="1">
    <name type="scientific">Anguilla anguilla</name>
    <name type="common">European freshwater eel</name>
    <name type="synonym">Muraena anguilla</name>
    <dbReference type="NCBI Taxonomy" id="7936"/>
    <lineage>
        <taxon>Eukaryota</taxon>
        <taxon>Metazoa</taxon>
        <taxon>Chordata</taxon>
        <taxon>Craniata</taxon>
        <taxon>Vertebrata</taxon>
        <taxon>Euteleostomi</taxon>
        <taxon>Actinopterygii</taxon>
        <taxon>Neopterygii</taxon>
        <taxon>Teleostei</taxon>
        <taxon>Anguilliformes</taxon>
        <taxon>Anguillidae</taxon>
        <taxon>Anguilla</taxon>
    </lineage>
</organism>
<evidence type="ECO:0000313" key="1">
    <source>
        <dbReference type="EMBL" id="JAH76781.1"/>
    </source>
</evidence>
<reference evidence="1" key="1">
    <citation type="submission" date="2014-11" db="EMBL/GenBank/DDBJ databases">
        <authorList>
            <person name="Amaro Gonzalez C."/>
        </authorList>
    </citation>
    <scope>NUCLEOTIDE SEQUENCE</scope>
</reference>
<dbReference type="AlphaFoldDB" id="A0A0E9VFL1"/>
<proteinExistence type="predicted"/>